<dbReference type="Proteomes" id="UP000225706">
    <property type="component" value="Unassembled WGS sequence"/>
</dbReference>
<reference evidence="2" key="1">
    <citation type="journal article" date="2017" name="bioRxiv">
        <title>Comparative analysis of the genomes of Stylophora pistillata and Acropora digitifera provides evidence for extensive differences between species of corals.</title>
        <authorList>
            <person name="Voolstra C.R."/>
            <person name="Li Y."/>
            <person name="Liew Y.J."/>
            <person name="Baumgarten S."/>
            <person name="Zoccola D."/>
            <person name="Flot J.-F."/>
            <person name="Tambutte S."/>
            <person name="Allemand D."/>
            <person name="Aranda M."/>
        </authorList>
    </citation>
    <scope>NUCLEOTIDE SEQUENCE [LARGE SCALE GENOMIC DNA]</scope>
</reference>
<comment type="caution">
    <text evidence="1">The sequence shown here is derived from an EMBL/GenBank/DDBJ whole genome shotgun (WGS) entry which is preliminary data.</text>
</comment>
<dbReference type="CDD" id="cd00303">
    <property type="entry name" value="retropepsin_like"/>
    <property type="match status" value="1"/>
</dbReference>
<evidence type="ECO:0000313" key="1">
    <source>
        <dbReference type="EMBL" id="PFX24433.1"/>
    </source>
</evidence>
<name>A0A2B4S5X1_STYPI</name>
<dbReference type="SUPFAM" id="SSF50630">
    <property type="entry name" value="Acid proteases"/>
    <property type="match status" value="1"/>
</dbReference>
<evidence type="ECO:0008006" key="3">
    <source>
        <dbReference type="Google" id="ProtNLM"/>
    </source>
</evidence>
<keyword evidence="2" id="KW-1185">Reference proteome</keyword>
<proteinExistence type="predicted"/>
<sequence length="296" mass="32548">MELVLGMKEKIKELERKNETRATTPPRRRDDAVCYSCHRQESGIYALGLVSHRLRCILSDTGATVSVLSESAWNKSGTVLRTGPIAGRLTTDDGNEQTILGETKVRIRLGKIERSWPVIIVQGLANDFVLGSDFFQRDRCQIHYDTGTLVVGDSEIPIRYRKATRSICRIFLCADAELEPGTEQVIKGRLEGGYEQNSGSPGILEGSKENGVSEIDIVCSLVVPKAGRTPIRVANFSDKVVRSRSGLPVAKFHPVGGVNGSATPTEIGPSPSAPYHPYCSVWMQQNHDSRNQMQQP</sequence>
<dbReference type="AlphaFoldDB" id="A0A2B4S5X1"/>
<dbReference type="EMBL" id="LSMT01000176">
    <property type="protein sequence ID" value="PFX24433.1"/>
    <property type="molecule type" value="Genomic_DNA"/>
</dbReference>
<gene>
    <name evidence="1" type="ORF">AWC38_SpisGene10957</name>
</gene>
<protein>
    <recommendedName>
        <fullName evidence="3">Peptidase A2 domain-containing protein</fullName>
    </recommendedName>
</protein>
<dbReference type="Gene3D" id="2.40.70.10">
    <property type="entry name" value="Acid Proteases"/>
    <property type="match status" value="1"/>
</dbReference>
<dbReference type="Pfam" id="PF13975">
    <property type="entry name" value="gag-asp_proteas"/>
    <property type="match status" value="1"/>
</dbReference>
<accession>A0A2B4S5X1</accession>
<dbReference type="InterPro" id="IPR021109">
    <property type="entry name" value="Peptidase_aspartic_dom_sf"/>
</dbReference>
<evidence type="ECO:0000313" key="2">
    <source>
        <dbReference type="Proteomes" id="UP000225706"/>
    </source>
</evidence>
<organism evidence="1 2">
    <name type="scientific">Stylophora pistillata</name>
    <name type="common">Smooth cauliflower coral</name>
    <dbReference type="NCBI Taxonomy" id="50429"/>
    <lineage>
        <taxon>Eukaryota</taxon>
        <taxon>Metazoa</taxon>
        <taxon>Cnidaria</taxon>
        <taxon>Anthozoa</taxon>
        <taxon>Hexacorallia</taxon>
        <taxon>Scleractinia</taxon>
        <taxon>Astrocoeniina</taxon>
        <taxon>Pocilloporidae</taxon>
        <taxon>Stylophora</taxon>
    </lineage>
</organism>